<evidence type="ECO:0000259" key="9">
    <source>
        <dbReference type="Pfam" id="PF12832"/>
    </source>
</evidence>
<accession>A8F370</accession>
<keyword evidence="7 8" id="KW-0472">Membrane</keyword>
<evidence type="ECO:0000256" key="8">
    <source>
        <dbReference type="SAM" id="Phobius"/>
    </source>
</evidence>
<keyword evidence="6 8" id="KW-1133">Transmembrane helix</keyword>
<proteinExistence type="predicted"/>
<dbReference type="Gene3D" id="1.20.1250.20">
    <property type="entry name" value="MFS general substrate transporter like domains"/>
    <property type="match status" value="2"/>
</dbReference>
<feature type="transmembrane region" description="Helical" evidence="8">
    <location>
        <begin position="9"/>
        <end position="27"/>
    </location>
</feature>
<evidence type="ECO:0000256" key="7">
    <source>
        <dbReference type="ARBA" id="ARBA00023136"/>
    </source>
</evidence>
<name>A8F370_PSELT</name>
<feature type="domain" description="Major facilitator superfamily associated" evidence="9">
    <location>
        <begin position="20"/>
        <end position="345"/>
    </location>
</feature>
<dbReference type="PANTHER" id="PTHR23522">
    <property type="entry name" value="BLL5896 PROTEIN"/>
    <property type="match status" value="1"/>
</dbReference>
<evidence type="ECO:0000313" key="11">
    <source>
        <dbReference type="Proteomes" id="UP000002016"/>
    </source>
</evidence>
<feature type="transmembrane region" description="Helical" evidence="8">
    <location>
        <begin position="150"/>
        <end position="166"/>
    </location>
</feature>
<feature type="transmembrane region" description="Helical" evidence="8">
    <location>
        <begin position="279"/>
        <end position="300"/>
    </location>
</feature>
<dbReference type="InterPro" id="IPR036259">
    <property type="entry name" value="MFS_trans_sf"/>
</dbReference>
<evidence type="ECO:0000256" key="4">
    <source>
        <dbReference type="ARBA" id="ARBA00022519"/>
    </source>
</evidence>
<evidence type="ECO:0000256" key="3">
    <source>
        <dbReference type="ARBA" id="ARBA00022475"/>
    </source>
</evidence>
<dbReference type="AlphaFoldDB" id="A8F370"/>
<reference evidence="10 11" key="2">
    <citation type="journal article" date="2009" name="Proc. Natl. Acad. Sci. U.S.A.">
        <title>On the chimeric nature, thermophilic origin, and phylogenetic placement of the Thermotogales.</title>
        <authorList>
            <person name="Zhaxybayeva O."/>
            <person name="Swithers K.S."/>
            <person name="Lapierre P."/>
            <person name="Fournier G.P."/>
            <person name="Bickhart D.M."/>
            <person name="DeBoy R.T."/>
            <person name="Nelson K.E."/>
            <person name="Nesbo C.L."/>
            <person name="Doolittle W.F."/>
            <person name="Gogarten J.P."/>
            <person name="Noll K.M."/>
        </authorList>
    </citation>
    <scope>NUCLEOTIDE SEQUENCE [LARGE SCALE GENOMIC DNA]</scope>
    <source>
        <strain evidence="11">ATCC BAA-301 / DSM 14385 / NBRC 107922 / TMO</strain>
    </source>
</reference>
<dbReference type="InterPro" id="IPR024989">
    <property type="entry name" value="MFS_assoc_dom"/>
</dbReference>
<feature type="transmembrane region" description="Helical" evidence="8">
    <location>
        <begin position="187"/>
        <end position="207"/>
    </location>
</feature>
<sequence>MLNSCVLEALIYSIMACSTLMSQYFTITGFSPSQIGLLMALMPLTAVYGNYIYFSLVDRFSTIKIIRIFSISAVLSSWLLYISEGFVMKFLFMAVLAFFQASFLPLVESAMIDLSEKYAFSYNKIRIFGSIGYAVAAFLIGQLVRLGFEWLFIVLSVIFVLINLLIRKINIKTEKAEKNRKFGKVPSPFLFLFIMVTIAIGFNLFNSNFLPVFVKHRNYNVSIVGTTLSLMALSEVPFLMSAEKIRKKISSKFLFLTGILIIGVRLILVPMSWSTGSMVLIQMLHGWTFIVVYYSTIFIMREALKGQTLRSAQTLFWIALQGVGPLLGSTMGGIVVDSIGISNTYITFGAICLVTSAVYSSYFIKKL</sequence>
<dbReference type="KEGG" id="tle:Tlet_0031"/>
<dbReference type="PANTHER" id="PTHR23522:SF10">
    <property type="entry name" value="3-PHENYLPROPIONIC ACID TRANSPORTER-RELATED"/>
    <property type="match status" value="1"/>
</dbReference>
<feature type="transmembrane region" description="Helical" evidence="8">
    <location>
        <begin position="127"/>
        <end position="144"/>
    </location>
</feature>
<dbReference type="EMBL" id="CP000812">
    <property type="protein sequence ID" value="ABV32604.1"/>
    <property type="molecule type" value="Genomic_DNA"/>
</dbReference>
<evidence type="ECO:0000256" key="6">
    <source>
        <dbReference type="ARBA" id="ARBA00022989"/>
    </source>
</evidence>
<gene>
    <name evidence="10" type="ordered locus">Tlet_0031</name>
</gene>
<dbReference type="RefSeq" id="WP_012002085.1">
    <property type="nucleotide sequence ID" value="NC_009828.1"/>
</dbReference>
<dbReference type="Proteomes" id="UP000002016">
    <property type="component" value="Chromosome"/>
</dbReference>
<feature type="transmembrane region" description="Helical" evidence="8">
    <location>
        <begin position="253"/>
        <end position="273"/>
    </location>
</feature>
<feature type="transmembrane region" description="Helical" evidence="8">
    <location>
        <begin position="88"/>
        <end position="107"/>
    </location>
</feature>
<feature type="transmembrane region" description="Helical" evidence="8">
    <location>
        <begin position="33"/>
        <end position="53"/>
    </location>
</feature>
<reference evidence="10 11" key="1">
    <citation type="submission" date="2007-08" db="EMBL/GenBank/DDBJ databases">
        <title>Complete sequence of Thermotoga lettingae TMO.</title>
        <authorList>
            <consortium name="US DOE Joint Genome Institute"/>
            <person name="Copeland A."/>
            <person name="Lucas S."/>
            <person name="Lapidus A."/>
            <person name="Barry K."/>
            <person name="Glavina del Rio T."/>
            <person name="Dalin E."/>
            <person name="Tice H."/>
            <person name="Pitluck S."/>
            <person name="Foster B."/>
            <person name="Bruce D."/>
            <person name="Schmutz J."/>
            <person name="Larimer F."/>
            <person name="Land M."/>
            <person name="Hauser L."/>
            <person name="Kyrpides N."/>
            <person name="Mikhailova N."/>
            <person name="Nelson K."/>
            <person name="Gogarten J.P."/>
            <person name="Noll K."/>
            <person name="Richardson P."/>
        </authorList>
    </citation>
    <scope>NUCLEOTIDE SEQUENCE [LARGE SCALE GENOMIC DNA]</scope>
    <source>
        <strain evidence="11">ATCC BAA-301 / DSM 14385 / NBRC 107922 / TMO</strain>
    </source>
</reference>
<dbReference type="Pfam" id="PF12832">
    <property type="entry name" value="MFS_1_like"/>
    <property type="match status" value="1"/>
</dbReference>
<dbReference type="GO" id="GO:0015528">
    <property type="term" value="F:lactose:proton symporter activity"/>
    <property type="evidence" value="ECO:0007669"/>
    <property type="project" value="TreeGrafter"/>
</dbReference>
<feature type="transmembrane region" description="Helical" evidence="8">
    <location>
        <begin position="219"/>
        <end position="241"/>
    </location>
</feature>
<keyword evidence="3" id="KW-1003">Cell membrane</keyword>
<dbReference type="GO" id="GO:0005886">
    <property type="term" value="C:plasma membrane"/>
    <property type="evidence" value="ECO:0007669"/>
    <property type="project" value="UniProtKB-SubCell"/>
</dbReference>
<dbReference type="STRING" id="416591.Tlet_0031"/>
<organism evidence="10 11">
    <name type="scientific">Pseudothermotoga lettingae (strain ATCC BAA-301 / DSM 14385 / NBRC 107922 / TMO)</name>
    <name type="common">Thermotoga lettingae</name>
    <dbReference type="NCBI Taxonomy" id="416591"/>
    <lineage>
        <taxon>Bacteria</taxon>
        <taxon>Thermotogati</taxon>
        <taxon>Thermotogota</taxon>
        <taxon>Thermotogae</taxon>
        <taxon>Thermotogales</taxon>
        <taxon>Thermotogaceae</taxon>
        <taxon>Pseudothermotoga</taxon>
    </lineage>
</organism>
<keyword evidence="5 8" id="KW-0812">Transmembrane</keyword>
<feature type="transmembrane region" description="Helical" evidence="8">
    <location>
        <begin position="65"/>
        <end position="82"/>
    </location>
</feature>
<keyword evidence="2" id="KW-0813">Transport</keyword>
<protein>
    <submittedName>
        <fullName evidence="10">Major facilitator superfamily MFS_1</fullName>
    </submittedName>
</protein>
<dbReference type="OrthoDB" id="41786at2"/>
<keyword evidence="4" id="KW-0997">Cell inner membrane</keyword>
<dbReference type="SUPFAM" id="SSF103473">
    <property type="entry name" value="MFS general substrate transporter"/>
    <property type="match status" value="1"/>
</dbReference>
<evidence type="ECO:0000256" key="2">
    <source>
        <dbReference type="ARBA" id="ARBA00022448"/>
    </source>
</evidence>
<evidence type="ECO:0000256" key="1">
    <source>
        <dbReference type="ARBA" id="ARBA00004429"/>
    </source>
</evidence>
<evidence type="ECO:0000256" key="5">
    <source>
        <dbReference type="ARBA" id="ARBA00022692"/>
    </source>
</evidence>
<dbReference type="GO" id="GO:0030395">
    <property type="term" value="F:lactose binding"/>
    <property type="evidence" value="ECO:0007669"/>
    <property type="project" value="TreeGrafter"/>
</dbReference>
<feature type="transmembrane region" description="Helical" evidence="8">
    <location>
        <begin position="312"/>
        <end position="336"/>
    </location>
</feature>
<dbReference type="eggNOG" id="COG2814">
    <property type="taxonomic scope" value="Bacteria"/>
</dbReference>
<comment type="subcellular location">
    <subcellularLocation>
        <location evidence="1">Cell inner membrane</location>
        <topology evidence="1">Multi-pass membrane protein</topology>
    </subcellularLocation>
</comment>
<keyword evidence="11" id="KW-1185">Reference proteome</keyword>
<dbReference type="HOGENOM" id="CLU_013133_6_1_0"/>
<feature type="transmembrane region" description="Helical" evidence="8">
    <location>
        <begin position="342"/>
        <end position="364"/>
    </location>
</feature>
<evidence type="ECO:0000313" key="10">
    <source>
        <dbReference type="EMBL" id="ABV32604.1"/>
    </source>
</evidence>